<dbReference type="InterPro" id="IPR036770">
    <property type="entry name" value="Ankyrin_rpt-contain_sf"/>
</dbReference>
<organism evidence="4 5">
    <name type="scientific">Chaetoceros tenuissimus</name>
    <dbReference type="NCBI Taxonomy" id="426638"/>
    <lineage>
        <taxon>Eukaryota</taxon>
        <taxon>Sar</taxon>
        <taxon>Stramenopiles</taxon>
        <taxon>Ochrophyta</taxon>
        <taxon>Bacillariophyta</taxon>
        <taxon>Coscinodiscophyceae</taxon>
        <taxon>Chaetocerotophycidae</taxon>
        <taxon>Chaetocerotales</taxon>
        <taxon>Chaetocerotaceae</taxon>
        <taxon>Chaetoceros</taxon>
    </lineage>
</organism>
<dbReference type="GO" id="GO:0051017">
    <property type="term" value="P:actin filament bundle assembly"/>
    <property type="evidence" value="ECO:0007669"/>
    <property type="project" value="TreeGrafter"/>
</dbReference>
<keyword evidence="2" id="KW-0040">ANK repeat</keyword>
<dbReference type="Proteomes" id="UP001054902">
    <property type="component" value="Unassembled WGS sequence"/>
</dbReference>
<dbReference type="PANTHER" id="PTHR24153:SF8">
    <property type="entry name" value="FORKED, ISOFORM F"/>
    <property type="match status" value="1"/>
</dbReference>
<proteinExistence type="predicted"/>
<evidence type="ECO:0000256" key="2">
    <source>
        <dbReference type="ARBA" id="ARBA00023043"/>
    </source>
</evidence>
<reference evidence="4 5" key="1">
    <citation type="journal article" date="2021" name="Sci. Rep.">
        <title>The genome of the diatom Chaetoceros tenuissimus carries an ancient integrated fragment of an extant virus.</title>
        <authorList>
            <person name="Hongo Y."/>
            <person name="Kimura K."/>
            <person name="Takaki Y."/>
            <person name="Yoshida Y."/>
            <person name="Baba S."/>
            <person name="Kobayashi G."/>
            <person name="Nagasaki K."/>
            <person name="Hano T."/>
            <person name="Tomaru Y."/>
        </authorList>
    </citation>
    <scope>NUCLEOTIDE SEQUENCE [LARGE SCALE GENOMIC DNA]</scope>
    <source>
        <strain evidence="4 5">NIES-3715</strain>
    </source>
</reference>
<evidence type="ECO:0000313" key="5">
    <source>
        <dbReference type="Proteomes" id="UP001054902"/>
    </source>
</evidence>
<dbReference type="Gene3D" id="1.25.40.20">
    <property type="entry name" value="Ankyrin repeat-containing domain"/>
    <property type="match status" value="1"/>
</dbReference>
<evidence type="ECO:0000256" key="1">
    <source>
        <dbReference type="ARBA" id="ARBA00022737"/>
    </source>
</evidence>
<dbReference type="AlphaFoldDB" id="A0AAD3H789"/>
<dbReference type="SUPFAM" id="SSF48403">
    <property type="entry name" value="Ankyrin repeat"/>
    <property type="match status" value="1"/>
</dbReference>
<dbReference type="EMBL" id="BLLK01000046">
    <property type="protein sequence ID" value="GFH53192.1"/>
    <property type="molecule type" value="Genomic_DNA"/>
</dbReference>
<comment type="caution">
    <text evidence="4">The sequence shown here is derived from an EMBL/GenBank/DDBJ whole genome shotgun (WGS) entry which is preliminary data.</text>
</comment>
<feature type="compositionally biased region" description="Basic and acidic residues" evidence="3">
    <location>
        <begin position="216"/>
        <end position="225"/>
    </location>
</feature>
<gene>
    <name evidence="4" type="ORF">CTEN210_09668</name>
</gene>
<protein>
    <submittedName>
        <fullName evidence="4">Uncharacterized protein</fullName>
    </submittedName>
</protein>
<dbReference type="Pfam" id="PF12796">
    <property type="entry name" value="Ank_2"/>
    <property type="match status" value="1"/>
</dbReference>
<evidence type="ECO:0000313" key="4">
    <source>
        <dbReference type="EMBL" id="GFH53192.1"/>
    </source>
</evidence>
<dbReference type="GO" id="GO:0005737">
    <property type="term" value="C:cytoplasm"/>
    <property type="evidence" value="ECO:0007669"/>
    <property type="project" value="TreeGrafter"/>
</dbReference>
<keyword evidence="1" id="KW-0677">Repeat</keyword>
<sequence length="320" mass="36028">MNSYARRDIASRGAFSTSALPKYSPSLRSLLFARKWDEALRRLRTNPDEAKEQDRLGDTCLHEVCHSGAPFPVIQKLLHANKDALSTKGFCGRLPIHYAAYNKPQVNVIKLLLKHYPEGAKVLDADGRLPLHLAVIRNANKQTIQALIEAYPQSLNKSNGFGNTPAMLCRNEHVEALLKEEKQRPRGIQNKMKLEWKLVNNIWQHGKMNPLAPTANEEKRNDKSSTRTKSSNPKPKTNGIANALKMVDENKHRKSTVRKDPASMMQPTRTIMAQNNAKVIPTPEKGKGNYYGKEIMSTYRKTELPCPEHIDSPASCDMTV</sequence>
<dbReference type="InterPro" id="IPR002110">
    <property type="entry name" value="Ankyrin_rpt"/>
</dbReference>
<evidence type="ECO:0000256" key="3">
    <source>
        <dbReference type="SAM" id="MobiDB-lite"/>
    </source>
</evidence>
<feature type="compositionally biased region" description="Basic and acidic residues" evidence="3">
    <location>
        <begin position="246"/>
        <end position="261"/>
    </location>
</feature>
<feature type="region of interest" description="Disordered" evidence="3">
    <location>
        <begin position="207"/>
        <end position="261"/>
    </location>
</feature>
<dbReference type="SMART" id="SM00248">
    <property type="entry name" value="ANK"/>
    <property type="match status" value="3"/>
</dbReference>
<dbReference type="InterPro" id="IPR052420">
    <property type="entry name" value="Espin/Espin-like"/>
</dbReference>
<dbReference type="GO" id="GO:0051015">
    <property type="term" value="F:actin filament binding"/>
    <property type="evidence" value="ECO:0007669"/>
    <property type="project" value="TreeGrafter"/>
</dbReference>
<name>A0AAD3H789_9STRA</name>
<accession>A0AAD3H789</accession>
<dbReference type="PANTHER" id="PTHR24153">
    <property type="entry name" value="ESPIN"/>
    <property type="match status" value="1"/>
</dbReference>
<keyword evidence="5" id="KW-1185">Reference proteome</keyword>